<accession>A0ABU2D3K4</accession>
<dbReference type="SUPFAM" id="SSF49299">
    <property type="entry name" value="PKD domain"/>
    <property type="match status" value="1"/>
</dbReference>
<comment type="caution">
    <text evidence="3">The sequence shown here is derived from an EMBL/GenBank/DDBJ whole genome shotgun (WGS) entry which is preliminary data.</text>
</comment>
<dbReference type="RefSeq" id="WP_310576598.1">
    <property type="nucleotide sequence ID" value="NZ_JAVKPK010000055.1"/>
</dbReference>
<dbReference type="CDD" id="cd00146">
    <property type="entry name" value="PKD"/>
    <property type="match status" value="1"/>
</dbReference>
<dbReference type="Gene3D" id="2.60.40.10">
    <property type="entry name" value="Immunoglobulins"/>
    <property type="match status" value="1"/>
</dbReference>
<dbReference type="InterPro" id="IPR013783">
    <property type="entry name" value="Ig-like_fold"/>
</dbReference>
<evidence type="ECO:0000313" key="4">
    <source>
        <dbReference type="Proteomes" id="UP001246244"/>
    </source>
</evidence>
<evidence type="ECO:0000259" key="2">
    <source>
        <dbReference type="PROSITE" id="PS50093"/>
    </source>
</evidence>
<dbReference type="InterPro" id="IPR035986">
    <property type="entry name" value="PKD_dom_sf"/>
</dbReference>
<sequence length="62" mass="6492">FGDGVSSPEQNPVHTYHTAGTYAVTLTASNADGQNIKTSEISVSKNSVDNTEDKNSSMEMGA</sequence>
<protein>
    <submittedName>
        <fullName evidence="3">PKD domain-containing protein</fullName>
    </submittedName>
</protein>
<feature type="domain" description="PKD" evidence="2">
    <location>
        <begin position="1"/>
        <end position="43"/>
    </location>
</feature>
<proteinExistence type="predicted"/>
<feature type="non-terminal residue" evidence="3">
    <location>
        <position position="1"/>
    </location>
</feature>
<dbReference type="Proteomes" id="UP001246244">
    <property type="component" value="Unassembled WGS sequence"/>
</dbReference>
<name>A0ABU2D3K4_9EURY</name>
<evidence type="ECO:0000256" key="1">
    <source>
        <dbReference type="SAM" id="MobiDB-lite"/>
    </source>
</evidence>
<dbReference type="EMBL" id="JAVKPK010000055">
    <property type="protein sequence ID" value="MDR7666571.1"/>
    <property type="molecule type" value="Genomic_DNA"/>
</dbReference>
<gene>
    <name evidence="3" type="ORF">RG963_12415</name>
</gene>
<dbReference type="Pfam" id="PF18911">
    <property type="entry name" value="PKD_4"/>
    <property type="match status" value="1"/>
</dbReference>
<dbReference type="PROSITE" id="PS50093">
    <property type="entry name" value="PKD"/>
    <property type="match status" value="1"/>
</dbReference>
<feature type="compositionally biased region" description="Polar residues" evidence="1">
    <location>
        <begin position="31"/>
        <end position="49"/>
    </location>
</feature>
<reference evidence="4" key="1">
    <citation type="submission" date="2023-07" db="EMBL/GenBank/DDBJ databases">
        <title>Whole-genome sequencing of a new Methanosarcina sp. Z-7115.</title>
        <authorList>
            <person name="Zhilina T.N."/>
            <person name="Merkel A.Y."/>
        </authorList>
    </citation>
    <scope>NUCLEOTIDE SEQUENCE [LARGE SCALE GENOMIC DNA]</scope>
    <source>
        <strain evidence="4">Z-7115</strain>
    </source>
</reference>
<keyword evidence="4" id="KW-1185">Reference proteome</keyword>
<dbReference type="InterPro" id="IPR000601">
    <property type="entry name" value="PKD_dom"/>
</dbReference>
<evidence type="ECO:0000313" key="3">
    <source>
        <dbReference type="EMBL" id="MDR7666571.1"/>
    </source>
</evidence>
<feature type="region of interest" description="Disordered" evidence="1">
    <location>
        <begin position="31"/>
        <end position="62"/>
    </location>
</feature>
<organism evidence="3 4">
    <name type="scientific">Methanosarcina baikalica</name>
    <dbReference type="NCBI Taxonomy" id="3073890"/>
    <lineage>
        <taxon>Archaea</taxon>
        <taxon>Methanobacteriati</taxon>
        <taxon>Methanobacteriota</taxon>
        <taxon>Stenosarchaea group</taxon>
        <taxon>Methanomicrobia</taxon>
        <taxon>Methanosarcinales</taxon>
        <taxon>Methanosarcinaceae</taxon>
        <taxon>Methanosarcina</taxon>
    </lineage>
</organism>